<evidence type="ECO:0000313" key="2">
    <source>
        <dbReference type="Proteomes" id="UP000053237"/>
    </source>
</evidence>
<dbReference type="InterPro" id="IPR036397">
    <property type="entry name" value="RNaseH_sf"/>
</dbReference>
<dbReference type="PANTHER" id="PTHR35871">
    <property type="entry name" value="EXPRESSED PROTEIN"/>
    <property type="match status" value="1"/>
</dbReference>
<dbReference type="STRING" id="65357.A0A024FX83"/>
<name>A0A024FX83_9STRA</name>
<gene>
    <name evidence="1" type="ORF">BN9_132300</name>
</gene>
<evidence type="ECO:0008006" key="3">
    <source>
        <dbReference type="Google" id="ProtNLM"/>
    </source>
</evidence>
<dbReference type="Gene3D" id="3.30.420.10">
    <property type="entry name" value="Ribonuclease H-like superfamily/Ribonuclease H"/>
    <property type="match status" value="1"/>
</dbReference>
<dbReference type="AlphaFoldDB" id="A0A024FX83"/>
<dbReference type="GO" id="GO:0003676">
    <property type="term" value="F:nucleic acid binding"/>
    <property type="evidence" value="ECO:0007669"/>
    <property type="project" value="InterPro"/>
</dbReference>
<evidence type="ECO:0000313" key="1">
    <source>
        <dbReference type="EMBL" id="CCI11631.1"/>
    </source>
</evidence>
<sequence>MRWVKEVNLGFRVVRKGLYIDGHERADVAAYRHEFLALIEAYDHRFLVFSGENMEVMAWPADGVEPLILVTHDERVFSANDGQSKLWLPKGEQPLRKKRQGRSLHVSKFLTDVCGRLALAWKEYDGWWTAEHLHAQVRDKAIPIFTAQFPGAQALFGFDNATSHAAFAGDALVAKRMYLGPGGKQPKMRPTTYGDNVPQSMVYSDDYENEELRGKPKGIKAVLSERGLWQPGLCLPGFVAQRGLLEEVITAAGHKVISYLKFHCELNYVENFWGAAKQYTRKHCNYSWAGLQETVPSAMSSISFTTIRRFACKTQRYMDVYRKILSGKAAEYAVKKYRSHRRIPVSVLMNVNALLN</sequence>
<reference evidence="1 2" key="1">
    <citation type="submission" date="2012-05" db="EMBL/GenBank/DDBJ databases">
        <title>Recombination and specialization in a pathogen metapopulation.</title>
        <authorList>
            <person name="Gardiner A."/>
            <person name="Kemen E."/>
            <person name="Schultz-Larsen T."/>
            <person name="MacLean D."/>
            <person name="Van Oosterhout C."/>
            <person name="Jones J.D.G."/>
        </authorList>
    </citation>
    <scope>NUCLEOTIDE SEQUENCE [LARGE SCALE GENOMIC DNA]</scope>
    <source>
        <strain evidence="1 2">Ac Nc2</strain>
    </source>
</reference>
<dbReference type="OrthoDB" id="61851at2759"/>
<dbReference type="Proteomes" id="UP000053237">
    <property type="component" value="Unassembled WGS sequence"/>
</dbReference>
<keyword evidence="2" id="KW-1185">Reference proteome</keyword>
<dbReference type="PANTHER" id="PTHR35871:SF1">
    <property type="entry name" value="CXC1-LIKE CYSTEINE CLUSTER ASSOCIATED WITH KDZ TRANSPOSASES DOMAIN-CONTAINING PROTEIN"/>
    <property type="match status" value="1"/>
</dbReference>
<accession>A0A024FX83</accession>
<organism evidence="1 2">
    <name type="scientific">Albugo candida</name>
    <dbReference type="NCBI Taxonomy" id="65357"/>
    <lineage>
        <taxon>Eukaryota</taxon>
        <taxon>Sar</taxon>
        <taxon>Stramenopiles</taxon>
        <taxon>Oomycota</taxon>
        <taxon>Peronosporomycetes</taxon>
        <taxon>Albuginales</taxon>
        <taxon>Albuginaceae</taxon>
        <taxon>Albugo</taxon>
    </lineage>
</organism>
<proteinExistence type="predicted"/>
<comment type="caution">
    <text evidence="1">The sequence shown here is derived from an EMBL/GenBank/DDBJ whole genome shotgun (WGS) entry which is preliminary data.</text>
</comment>
<protein>
    <recommendedName>
        <fullName evidence="3">Tc1-like transposase DDE domain-containing protein</fullName>
    </recommendedName>
</protein>
<dbReference type="EMBL" id="CAIX01001401">
    <property type="protein sequence ID" value="CCI11631.1"/>
    <property type="molecule type" value="Genomic_DNA"/>
</dbReference>
<dbReference type="InParanoid" id="A0A024FX83"/>